<dbReference type="InterPro" id="IPR009786">
    <property type="entry name" value="Spot_14"/>
</dbReference>
<keyword evidence="5" id="KW-0539">Nucleus</keyword>
<dbReference type="RefSeq" id="XP_028967402.1">
    <property type="nucleotide sequence ID" value="XM_029111569.1"/>
</dbReference>
<keyword evidence="7" id="KW-1185">Reference proteome</keyword>
<sequence>MYHRSLNVPRSARNGGDSATTSSDGRKAPSLDHPGRTHSTQSILTAMDRFVRSVNNMHETILVPSRLRDMQLVGRVPPPHPIKSNDLHSYYGMLSEVKDELLWGPGSIGSGLGMASMTSSMKSNVLRAPSVLSQKKTDSLGSAGSDQDTDSDSVSETLSDTTAVSDESRDSMEHGRHLASAFRHHLQGLHVILHQLADSADYLSTRYQQEIEPVQQ</sequence>
<evidence type="ECO:0000256" key="3">
    <source>
        <dbReference type="ARBA" id="ARBA00009488"/>
    </source>
</evidence>
<dbReference type="Gene3D" id="6.10.140.1610">
    <property type="match status" value="1"/>
</dbReference>
<feature type="compositionally biased region" description="Polar residues" evidence="6">
    <location>
        <begin position="154"/>
        <end position="165"/>
    </location>
</feature>
<dbReference type="KEGG" id="goe:100901401"/>
<dbReference type="GeneID" id="100901401"/>
<dbReference type="AlphaFoldDB" id="A0AAJ7SEV8"/>
<proteinExistence type="inferred from homology"/>
<evidence type="ECO:0000256" key="5">
    <source>
        <dbReference type="ARBA" id="ARBA00023242"/>
    </source>
</evidence>
<accession>A0AAJ7SEV8</accession>
<dbReference type="GO" id="GO:0005829">
    <property type="term" value="C:cytosol"/>
    <property type="evidence" value="ECO:0007669"/>
    <property type="project" value="TreeGrafter"/>
</dbReference>
<feature type="region of interest" description="Disordered" evidence="6">
    <location>
        <begin position="1"/>
        <end position="41"/>
    </location>
</feature>
<dbReference type="GO" id="GO:0046890">
    <property type="term" value="P:regulation of lipid biosynthetic process"/>
    <property type="evidence" value="ECO:0007669"/>
    <property type="project" value="TreeGrafter"/>
</dbReference>
<protein>
    <submittedName>
        <fullName evidence="8">Mid1-interacting protein 1A</fullName>
    </submittedName>
</protein>
<evidence type="ECO:0000313" key="8">
    <source>
        <dbReference type="RefSeq" id="XP_028967402.1"/>
    </source>
</evidence>
<organism evidence="7 8">
    <name type="scientific">Galendromus occidentalis</name>
    <name type="common">western predatory mite</name>
    <dbReference type="NCBI Taxonomy" id="34638"/>
    <lineage>
        <taxon>Eukaryota</taxon>
        <taxon>Metazoa</taxon>
        <taxon>Ecdysozoa</taxon>
        <taxon>Arthropoda</taxon>
        <taxon>Chelicerata</taxon>
        <taxon>Arachnida</taxon>
        <taxon>Acari</taxon>
        <taxon>Parasitiformes</taxon>
        <taxon>Mesostigmata</taxon>
        <taxon>Gamasina</taxon>
        <taxon>Phytoseioidea</taxon>
        <taxon>Phytoseiidae</taxon>
        <taxon>Typhlodrominae</taxon>
        <taxon>Galendromus</taxon>
    </lineage>
</organism>
<comment type="subcellular location">
    <subcellularLocation>
        <location evidence="2">Cytoplasm</location>
    </subcellularLocation>
    <subcellularLocation>
        <location evidence="1">Nucleus</location>
    </subcellularLocation>
</comment>
<evidence type="ECO:0000256" key="6">
    <source>
        <dbReference type="SAM" id="MobiDB-lite"/>
    </source>
</evidence>
<comment type="similarity">
    <text evidence="3">Belongs to the SPOT14 family.</text>
</comment>
<reference evidence="8" key="1">
    <citation type="submission" date="2025-08" db="UniProtKB">
        <authorList>
            <consortium name="RefSeq"/>
        </authorList>
    </citation>
    <scope>IDENTIFICATION</scope>
</reference>
<name>A0AAJ7SEV8_9ACAR</name>
<evidence type="ECO:0000313" key="7">
    <source>
        <dbReference type="Proteomes" id="UP000694867"/>
    </source>
</evidence>
<gene>
    <name evidence="8" type="primary">LOC100901401</name>
</gene>
<evidence type="ECO:0000256" key="2">
    <source>
        <dbReference type="ARBA" id="ARBA00004496"/>
    </source>
</evidence>
<dbReference type="InterPro" id="IPR053719">
    <property type="entry name" value="Lipogen_MT_Stabilize_sf"/>
</dbReference>
<evidence type="ECO:0000256" key="1">
    <source>
        <dbReference type="ARBA" id="ARBA00004123"/>
    </source>
</evidence>
<dbReference type="PANTHER" id="PTHR14315">
    <property type="entry name" value="SPOT14 FAMILY MEMBER"/>
    <property type="match status" value="1"/>
</dbReference>
<dbReference type="Proteomes" id="UP000694867">
    <property type="component" value="Unplaced"/>
</dbReference>
<evidence type="ECO:0000256" key="4">
    <source>
        <dbReference type="ARBA" id="ARBA00022490"/>
    </source>
</evidence>
<dbReference type="PANTHER" id="PTHR14315:SF17">
    <property type="entry name" value="MIP21584P"/>
    <property type="match status" value="1"/>
</dbReference>
<feature type="region of interest" description="Disordered" evidence="6">
    <location>
        <begin position="136"/>
        <end position="174"/>
    </location>
</feature>
<feature type="compositionally biased region" description="Basic and acidic residues" evidence="6">
    <location>
        <begin position="24"/>
        <end position="35"/>
    </location>
</feature>
<dbReference type="Pfam" id="PF07084">
    <property type="entry name" value="Spot_14"/>
    <property type="match status" value="1"/>
</dbReference>
<dbReference type="GO" id="GO:0005634">
    <property type="term" value="C:nucleus"/>
    <property type="evidence" value="ECO:0007669"/>
    <property type="project" value="UniProtKB-SubCell"/>
</dbReference>
<feature type="compositionally biased region" description="Polar residues" evidence="6">
    <location>
        <begin position="136"/>
        <end position="146"/>
    </location>
</feature>
<keyword evidence="4" id="KW-0963">Cytoplasm</keyword>